<name>A0A318KVV8_9NEIS</name>
<organism evidence="1 2">
    <name type="scientific">Rivihabitans pingtungensis</name>
    <dbReference type="NCBI Taxonomy" id="1054498"/>
    <lineage>
        <taxon>Bacteria</taxon>
        <taxon>Pseudomonadati</taxon>
        <taxon>Pseudomonadota</taxon>
        <taxon>Betaproteobacteria</taxon>
        <taxon>Neisseriales</taxon>
        <taxon>Aquaspirillaceae</taxon>
        <taxon>Rivihabitans</taxon>
    </lineage>
</organism>
<sequence length="79" mass="9142">MHLTLYFREYCSLCHAMRDALRPYQQQHGFTLEVIDVDNDPALVERFDELVPVLMHGDTEICHYHLDAARLDAVLAEIG</sequence>
<reference evidence="1 2" key="1">
    <citation type="submission" date="2018-05" db="EMBL/GenBank/DDBJ databases">
        <title>Genomic Encyclopedia of Type Strains, Phase IV (KMG-IV): sequencing the most valuable type-strain genomes for metagenomic binning, comparative biology and taxonomic classification.</title>
        <authorList>
            <person name="Goeker M."/>
        </authorList>
    </citation>
    <scope>NUCLEOTIDE SEQUENCE [LARGE SCALE GENOMIC DNA]</scope>
    <source>
        <strain evidence="1 2">DSM 29661</strain>
    </source>
</reference>
<comment type="caution">
    <text evidence="1">The sequence shown here is derived from an EMBL/GenBank/DDBJ whole genome shotgun (WGS) entry which is preliminary data.</text>
</comment>
<proteinExistence type="predicted"/>
<gene>
    <name evidence="1" type="ORF">DFR34_101182</name>
</gene>
<dbReference type="EMBL" id="QJKI01000001">
    <property type="protein sequence ID" value="PXX81950.1"/>
    <property type="molecule type" value="Genomic_DNA"/>
</dbReference>
<accession>A0A318KVV8</accession>
<keyword evidence="2" id="KW-1185">Reference proteome</keyword>
<dbReference type="InterPro" id="IPR036249">
    <property type="entry name" value="Thioredoxin-like_sf"/>
</dbReference>
<dbReference type="Gene3D" id="3.40.30.10">
    <property type="entry name" value="Glutaredoxin"/>
    <property type="match status" value="1"/>
</dbReference>
<dbReference type="Proteomes" id="UP000247555">
    <property type="component" value="Unassembled WGS sequence"/>
</dbReference>
<protein>
    <submittedName>
        <fullName evidence="1">Glutaredoxin</fullName>
    </submittedName>
</protein>
<evidence type="ECO:0000313" key="1">
    <source>
        <dbReference type="EMBL" id="PXX81950.1"/>
    </source>
</evidence>
<dbReference type="AlphaFoldDB" id="A0A318KVV8"/>
<dbReference type="OrthoDB" id="8779161at2"/>
<dbReference type="Pfam" id="PF05768">
    <property type="entry name" value="Glrx-like"/>
    <property type="match status" value="1"/>
</dbReference>
<dbReference type="SUPFAM" id="SSF52833">
    <property type="entry name" value="Thioredoxin-like"/>
    <property type="match status" value="1"/>
</dbReference>
<evidence type="ECO:0000313" key="2">
    <source>
        <dbReference type="Proteomes" id="UP000247555"/>
    </source>
</evidence>
<dbReference type="RefSeq" id="WP_110389263.1">
    <property type="nucleotide sequence ID" value="NZ_CALCOA010000026.1"/>
</dbReference>
<dbReference type="InterPro" id="IPR008554">
    <property type="entry name" value="Glutaredoxin-like"/>
</dbReference>